<evidence type="ECO:0000313" key="2">
    <source>
        <dbReference type="Proteomes" id="UP001500418"/>
    </source>
</evidence>
<keyword evidence="2" id="KW-1185">Reference proteome</keyword>
<protein>
    <submittedName>
        <fullName evidence="1">Uncharacterized protein</fullName>
    </submittedName>
</protein>
<sequence>MVAELSALGGMIHLCDTRHGGLRLVASIGLPESLAARWETLTEEDSAAPVSCLRYGTHAWTPSVTFCGWSPSGSHSICDPPAPSAWARVVRSPGDP</sequence>
<accession>A0ABN1PK75</accession>
<organism evidence="1 2">
    <name type="scientific">Streptomyces rhizosphaericus</name>
    <dbReference type="NCBI Taxonomy" id="114699"/>
    <lineage>
        <taxon>Bacteria</taxon>
        <taxon>Bacillati</taxon>
        <taxon>Actinomycetota</taxon>
        <taxon>Actinomycetes</taxon>
        <taxon>Kitasatosporales</taxon>
        <taxon>Streptomycetaceae</taxon>
        <taxon>Streptomyces</taxon>
        <taxon>Streptomyces violaceusniger group</taxon>
    </lineage>
</organism>
<comment type="caution">
    <text evidence="1">The sequence shown here is derived from an EMBL/GenBank/DDBJ whole genome shotgun (WGS) entry which is preliminary data.</text>
</comment>
<gene>
    <name evidence="1" type="ORF">GCM10009575_032180</name>
</gene>
<dbReference type="EMBL" id="BAAAID010000017">
    <property type="protein sequence ID" value="GAA0929448.1"/>
    <property type="molecule type" value="Genomic_DNA"/>
</dbReference>
<evidence type="ECO:0000313" key="1">
    <source>
        <dbReference type="EMBL" id="GAA0929448.1"/>
    </source>
</evidence>
<dbReference type="Proteomes" id="UP001500418">
    <property type="component" value="Unassembled WGS sequence"/>
</dbReference>
<proteinExistence type="predicted"/>
<name>A0ABN1PK75_9ACTN</name>
<reference evidence="1 2" key="1">
    <citation type="journal article" date="2019" name="Int. J. Syst. Evol. Microbiol.">
        <title>The Global Catalogue of Microorganisms (GCM) 10K type strain sequencing project: providing services to taxonomists for standard genome sequencing and annotation.</title>
        <authorList>
            <consortium name="The Broad Institute Genomics Platform"/>
            <consortium name="The Broad Institute Genome Sequencing Center for Infectious Disease"/>
            <person name="Wu L."/>
            <person name="Ma J."/>
        </authorList>
    </citation>
    <scope>NUCLEOTIDE SEQUENCE [LARGE SCALE GENOMIC DNA]</scope>
    <source>
        <strain evidence="1 2">JCM 11444</strain>
    </source>
</reference>